<organism evidence="3 4">
    <name type="scientific">Silvanigrella paludirubra</name>
    <dbReference type="NCBI Taxonomy" id="2499159"/>
    <lineage>
        <taxon>Bacteria</taxon>
        <taxon>Pseudomonadati</taxon>
        <taxon>Bdellovibrionota</taxon>
        <taxon>Oligoflexia</taxon>
        <taxon>Silvanigrellales</taxon>
        <taxon>Silvanigrellaceae</taxon>
        <taxon>Silvanigrella</taxon>
    </lineage>
</organism>
<evidence type="ECO:0000256" key="2">
    <source>
        <dbReference type="SAM" id="SignalP"/>
    </source>
</evidence>
<evidence type="ECO:0000313" key="3">
    <source>
        <dbReference type="EMBL" id="KAB8035608.1"/>
    </source>
</evidence>
<feature type="region of interest" description="Disordered" evidence="1">
    <location>
        <begin position="64"/>
        <end position="83"/>
    </location>
</feature>
<evidence type="ECO:0000256" key="1">
    <source>
        <dbReference type="SAM" id="MobiDB-lite"/>
    </source>
</evidence>
<dbReference type="OrthoDB" id="5862074at2"/>
<name>A0A6N6VMK2_9BACT</name>
<feature type="non-terminal residue" evidence="3">
    <location>
        <position position="860"/>
    </location>
</feature>
<keyword evidence="2" id="KW-0732">Signal</keyword>
<gene>
    <name evidence="3" type="ORF">GCL60_17065</name>
</gene>
<feature type="signal peptide" evidence="2">
    <location>
        <begin position="1"/>
        <end position="28"/>
    </location>
</feature>
<protein>
    <recommendedName>
        <fullName evidence="5">RHS repeat protein</fullName>
    </recommendedName>
</protein>
<dbReference type="RefSeq" id="WP_153421918.1">
    <property type="nucleotide sequence ID" value="NZ_WFLM01000011.1"/>
</dbReference>
<feature type="chain" id="PRO_5026881716" description="RHS repeat protein" evidence="2">
    <location>
        <begin position="29"/>
        <end position="860"/>
    </location>
</feature>
<dbReference type="Proteomes" id="UP000437748">
    <property type="component" value="Unassembled WGS sequence"/>
</dbReference>
<accession>A0A6N6VMK2</accession>
<evidence type="ECO:0000313" key="4">
    <source>
        <dbReference type="Proteomes" id="UP000437748"/>
    </source>
</evidence>
<sequence>MKINQKINKVTALFCTSLILSTPFQTYAYASGISRLTAVVYSSAEGPKSTQKVARITGAELSGTKASAQSASNNQGGADSNKPVSDAYNFKDLSQSADPRTGAFSISYKIGDVNGNGFEDPEISLSINYSSLSSSDAFGLGKGWSWNLSHYDTKSGMLSLASGGSYKLDIGTGKLKYYKLKDLNVAIGSEYVTLKYKDGRIEQIDRAFGNLRKITNVQGFSAEFNYEKGARIQSIVYKSPLNSEDIKKLEVSYPSDFEVRIKKNDGSTFGAPLTIIKKSKNNLLTSVVNPLSQEVKFEYKALSEKNFATDGLITDIFYPTGTKINVIYLPGGLESAKKGVASPAVSKIRTISLPKTDTSDEEVRYTYYESTNTNYLAYGFTGFKEGEDALFFTPNSYTYSTVETKKAPNFQTYSTERVYNHFHQMMKEITRVNGIYFKIKEFTYPDWTNKSFDSLDPNYNFPKETKTTYFANGMQRSETTKQEYDNSGNILRTQDASGIIKEYQYLPAEKTFNGIVHFPLREVEKAVNGTGSKVIEYVYEDAKNAQGNAFQRLKARIYRLSDNICQVTSENCGKVYKTEIHQYSSENIKSGSAFPIYSFPTLTKLSSASNKKCKIIIKKQDFLSTNFQNILTNSYLNSKGLILAKEVFTKNPFTNLEIKKLDSKGIEISYEYDSLGRKIKEIAKPEGSGSGVQTSYTYKVNDPDYGGYGTSSLIIQMSNGYKAIKVYDSIGRELEIYAQNQDNSNLSKIKSYTYGVTNKKDVETFYNIDSNGIPFKTYIKYKYDILSREIEVTSPSGETKVTEYNDASHTEQKYVKALDGEISPISVVTYNDMNKVASTQLLKSDKSFYSVSSNKYDAYG</sequence>
<proteinExistence type="predicted"/>
<dbReference type="AlphaFoldDB" id="A0A6N6VMK2"/>
<dbReference type="EMBL" id="WFLM01000011">
    <property type="protein sequence ID" value="KAB8035608.1"/>
    <property type="molecule type" value="Genomic_DNA"/>
</dbReference>
<comment type="caution">
    <text evidence="3">The sequence shown here is derived from an EMBL/GenBank/DDBJ whole genome shotgun (WGS) entry which is preliminary data.</text>
</comment>
<keyword evidence="4" id="KW-1185">Reference proteome</keyword>
<feature type="compositionally biased region" description="Polar residues" evidence="1">
    <location>
        <begin position="64"/>
        <end position="78"/>
    </location>
</feature>
<reference evidence="3 4" key="1">
    <citation type="submission" date="2019-10" db="EMBL/GenBank/DDBJ databases">
        <title>New species of Slilvanegrellaceae.</title>
        <authorList>
            <person name="Pitt A."/>
            <person name="Hahn M.W."/>
        </authorList>
    </citation>
    <scope>NUCLEOTIDE SEQUENCE [LARGE SCALE GENOMIC DNA]</scope>
    <source>
        <strain evidence="3 4">SP-Ram-0.45-NSY-1</strain>
    </source>
</reference>
<evidence type="ECO:0008006" key="5">
    <source>
        <dbReference type="Google" id="ProtNLM"/>
    </source>
</evidence>